<dbReference type="PROSITE" id="PS00022">
    <property type="entry name" value="EGF_1"/>
    <property type="match status" value="2"/>
</dbReference>
<protein>
    <submittedName>
        <fullName evidence="8">Protein jagged-1-like</fullName>
    </submittedName>
</protein>
<evidence type="ECO:0000256" key="5">
    <source>
        <dbReference type="PROSITE-ProRule" id="PRU00076"/>
    </source>
</evidence>
<feature type="domain" description="EGF-like" evidence="6">
    <location>
        <begin position="139"/>
        <end position="174"/>
    </location>
</feature>
<feature type="disulfide bond" evidence="5">
    <location>
        <begin position="205"/>
        <end position="214"/>
    </location>
</feature>
<dbReference type="Pfam" id="PF12661">
    <property type="entry name" value="hEGF"/>
    <property type="match status" value="2"/>
</dbReference>
<feature type="domain" description="EGF-like" evidence="6">
    <location>
        <begin position="53"/>
        <end position="91"/>
    </location>
</feature>
<dbReference type="PANTHER" id="PTHR24049">
    <property type="entry name" value="CRUMBS FAMILY MEMBER"/>
    <property type="match status" value="1"/>
</dbReference>
<dbReference type="GeneID" id="106155951"/>
<feature type="disulfide bond" evidence="5">
    <location>
        <begin position="62"/>
        <end position="79"/>
    </location>
</feature>
<feature type="disulfide bond" evidence="5">
    <location>
        <begin position="186"/>
        <end position="203"/>
    </location>
</feature>
<keyword evidence="2" id="KW-0732">Signal</keyword>
<dbReference type="CDD" id="cd00054">
    <property type="entry name" value="EGF_CA"/>
    <property type="match status" value="1"/>
</dbReference>
<name>A0A1S3HLU8_LINAN</name>
<dbReference type="GO" id="GO:0005886">
    <property type="term" value="C:plasma membrane"/>
    <property type="evidence" value="ECO:0007669"/>
    <property type="project" value="TreeGrafter"/>
</dbReference>
<keyword evidence="7" id="KW-1185">Reference proteome</keyword>
<dbReference type="PANTHER" id="PTHR24049:SF22">
    <property type="entry name" value="DROSOPHILA CRUMBS HOMOLOG"/>
    <property type="match status" value="1"/>
</dbReference>
<keyword evidence="3" id="KW-0677">Repeat</keyword>
<dbReference type="PROSITE" id="PS50026">
    <property type="entry name" value="EGF_3"/>
    <property type="match status" value="4"/>
</dbReference>
<dbReference type="SMART" id="SM00181">
    <property type="entry name" value="EGF"/>
    <property type="match status" value="4"/>
</dbReference>
<feature type="domain" description="EGF-like" evidence="6">
    <location>
        <begin position="177"/>
        <end position="215"/>
    </location>
</feature>
<evidence type="ECO:0000256" key="1">
    <source>
        <dbReference type="ARBA" id="ARBA00022536"/>
    </source>
</evidence>
<dbReference type="AlphaFoldDB" id="A0A1S3HLU8"/>
<dbReference type="STRING" id="7574.A0A1S3HLU8"/>
<gene>
    <name evidence="8" type="primary">LOC106155951</name>
</gene>
<dbReference type="RefSeq" id="XP_013386451.1">
    <property type="nucleotide sequence ID" value="XM_013530997.1"/>
</dbReference>
<comment type="caution">
    <text evidence="5">Lacks conserved residue(s) required for the propagation of feature annotation.</text>
</comment>
<evidence type="ECO:0000259" key="6">
    <source>
        <dbReference type="PROSITE" id="PS50026"/>
    </source>
</evidence>
<dbReference type="GO" id="GO:0032991">
    <property type="term" value="C:protein-containing complex"/>
    <property type="evidence" value="ECO:0007669"/>
    <property type="project" value="TreeGrafter"/>
</dbReference>
<dbReference type="InterPro" id="IPR051022">
    <property type="entry name" value="Notch_Cell-Fate_Det"/>
</dbReference>
<evidence type="ECO:0000313" key="8">
    <source>
        <dbReference type="RefSeq" id="XP_013386451.1"/>
    </source>
</evidence>
<evidence type="ECO:0000313" key="7">
    <source>
        <dbReference type="Proteomes" id="UP000085678"/>
    </source>
</evidence>
<feature type="disulfide bond" evidence="5">
    <location>
        <begin position="81"/>
        <end position="90"/>
    </location>
</feature>
<dbReference type="InterPro" id="IPR013032">
    <property type="entry name" value="EGF-like_CS"/>
</dbReference>
<reference evidence="8" key="1">
    <citation type="submission" date="2025-08" db="UniProtKB">
        <authorList>
            <consortium name="RefSeq"/>
        </authorList>
    </citation>
    <scope>IDENTIFICATION</scope>
    <source>
        <tissue evidence="8">Gonads</tissue>
    </source>
</reference>
<evidence type="ECO:0000256" key="4">
    <source>
        <dbReference type="ARBA" id="ARBA00023157"/>
    </source>
</evidence>
<dbReference type="Proteomes" id="UP000085678">
    <property type="component" value="Unplaced"/>
</dbReference>
<evidence type="ECO:0000256" key="3">
    <source>
        <dbReference type="ARBA" id="ARBA00022737"/>
    </source>
</evidence>
<dbReference type="InterPro" id="IPR000742">
    <property type="entry name" value="EGF"/>
</dbReference>
<feature type="domain" description="EGF-like" evidence="6">
    <location>
        <begin position="17"/>
        <end position="50"/>
    </location>
</feature>
<dbReference type="GO" id="GO:0007157">
    <property type="term" value="P:heterophilic cell-cell adhesion via plasma membrane cell adhesion molecules"/>
    <property type="evidence" value="ECO:0007669"/>
    <property type="project" value="TreeGrafter"/>
</dbReference>
<accession>A0A1S3HLU8</accession>
<dbReference type="InParanoid" id="A0A1S3HLU8"/>
<dbReference type="OrthoDB" id="18487at2759"/>
<dbReference type="KEGG" id="lak:106155951"/>
<dbReference type="GO" id="GO:0045197">
    <property type="term" value="P:establishment or maintenance of epithelial cell apical/basal polarity"/>
    <property type="evidence" value="ECO:0007669"/>
    <property type="project" value="TreeGrafter"/>
</dbReference>
<dbReference type="PROSITE" id="PS01186">
    <property type="entry name" value="EGF_2"/>
    <property type="match status" value="2"/>
</dbReference>
<sequence>MMTCVFLIQKQLSQTCECEPDSCYNNGTCEEKADDPSGFQCSCPSDFFGERCELSECQLNNCWNGATCALNTTNSVSSCICPKGYHGTWCKKAKCGENATCYDINTFTKLPDNNENCDTASNQSCICHAGYSGDGFHCRNECKPDSCYNNGTCEEKVDDPSGFQCSCPSDFFGERCELSECQLNNCWNGATCVLNTTNSVSSCICPEGYHGTWCKKASLANVTIYKLSKIASYPNCGTSAVVSKPFAQRP</sequence>
<dbReference type="Gene3D" id="2.10.25.10">
    <property type="entry name" value="Laminin"/>
    <property type="match status" value="4"/>
</dbReference>
<organism evidence="7 8">
    <name type="scientific">Lingula anatina</name>
    <name type="common">Brachiopod</name>
    <name type="synonym">Lingula unguis</name>
    <dbReference type="NCBI Taxonomy" id="7574"/>
    <lineage>
        <taxon>Eukaryota</taxon>
        <taxon>Metazoa</taxon>
        <taxon>Spiralia</taxon>
        <taxon>Lophotrochozoa</taxon>
        <taxon>Brachiopoda</taxon>
        <taxon>Linguliformea</taxon>
        <taxon>Lingulata</taxon>
        <taxon>Lingulida</taxon>
        <taxon>Linguloidea</taxon>
        <taxon>Lingulidae</taxon>
        <taxon>Lingula</taxon>
    </lineage>
</organism>
<dbReference type="SUPFAM" id="SSF57196">
    <property type="entry name" value="EGF/Laminin"/>
    <property type="match status" value="4"/>
</dbReference>
<proteinExistence type="predicted"/>
<keyword evidence="1 5" id="KW-0245">EGF-like domain</keyword>
<dbReference type="Pfam" id="PF00008">
    <property type="entry name" value="EGF"/>
    <property type="match status" value="1"/>
</dbReference>
<keyword evidence="4 5" id="KW-1015">Disulfide bond</keyword>
<evidence type="ECO:0000256" key="2">
    <source>
        <dbReference type="ARBA" id="ARBA00022729"/>
    </source>
</evidence>